<evidence type="ECO:0000256" key="2">
    <source>
        <dbReference type="ARBA" id="ARBA00023002"/>
    </source>
</evidence>
<dbReference type="Proteomes" id="UP000189911">
    <property type="component" value="Chromosome D"/>
</dbReference>
<dbReference type="PANTHER" id="PTHR43570:SF16">
    <property type="entry name" value="ALDEHYDE DEHYDROGENASE TYPE III, ISOFORM Q"/>
    <property type="match status" value="1"/>
</dbReference>
<evidence type="ECO:0000313" key="9">
    <source>
        <dbReference type="Proteomes" id="UP000189911"/>
    </source>
</evidence>
<evidence type="ECO:0000256" key="6">
    <source>
        <dbReference type="RuleBase" id="RU003345"/>
    </source>
</evidence>
<dbReference type="InterPro" id="IPR029510">
    <property type="entry name" value="Ald_DH_CS_GLU"/>
</dbReference>
<dbReference type="GO" id="GO:0005737">
    <property type="term" value="C:cytoplasm"/>
    <property type="evidence" value="ECO:0007669"/>
    <property type="project" value="TreeGrafter"/>
</dbReference>
<dbReference type="GO" id="GO:0006081">
    <property type="term" value="P:aldehyde metabolic process"/>
    <property type="evidence" value="ECO:0007669"/>
    <property type="project" value="InterPro"/>
</dbReference>
<dbReference type="PIRSF" id="PIRSF036492">
    <property type="entry name" value="ALDH"/>
    <property type="match status" value="1"/>
</dbReference>
<gene>
    <name evidence="8" type="ORF">LANO_0D07382G</name>
</gene>
<reference evidence="9" key="1">
    <citation type="submission" date="2016-03" db="EMBL/GenBank/DDBJ databases">
        <authorList>
            <person name="Devillers Hugo."/>
        </authorList>
    </citation>
    <scope>NUCLEOTIDE SEQUENCE [LARGE SCALE GENOMIC DNA]</scope>
</reference>
<dbReference type="Gene3D" id="3.40.309.10">
    <property type="entry name" value="Aldehyde Dehydrogenase, Chain A, domain 2"/>
    <property type="match status" value="1"/>
</dbReference>
<dbReference type="PANTHER" id="PTHR43570">
    <property type="entry name" value="ALDEHYDE DEHYDROGENASE"/>
    <property type="match status" value="1"/>
</dbReference>
<dbReference type="EMBL" id="LT598448">
    <property type="protein sequence ID" value="SCU90045.1"/>
    <property type="molecule type" value="Genomic_DNA"/>
</dbReference>
<dbReference type="InterPro" id="IPR016162">
    <property type="entry name" value="Ald_DH_N"/>
</dbReference>
<feature type="active site" evidence="4">
    <location>
        <position position="270"/>
    </location>
</feature>
<evidence type="ECO:0000259" key="7">
    <source>
        <dbReference type="Pfam" id="PF00171"/>
    </source>
</evidence>
<organism evidence="8 9">
    <name type="scientific">Lachancea nothofagi CBS 11611</name>
    <dbReference type="NCBI Taxonomy" id="1266666"/>
    <lineage>
        <taxon>Eukaryota</taxon>
        <taxon>Fungi</taxon>
        <taxon>Dikarya</taxon>
        <taxon>Ascomycota</taxon>
        <taxon>Saccharomycotina</taxon>
        <taxon>Saccharomycetes</taxon>
        <taxon>Saccharomycetales</taxon>
        <taxon>Saccharomycetaceae</taxon>
        <taxon>Lachancea</taxon>
    </lineage>
</organism>
<evidence type="ECO:0000256" key="4">
    <source>
        <dbReference type="PIRSR" id="PIRSR036492-1"/>
    </source>
</evidence>
<dbReference type="GO" id="GO:0004029">
    <property type="term" value="F:aldehyde dehydrogenase (NAD+) activity"/>
    <property type="evidence" value="ECO:0007669"/>
    <property type="project" value="TreeGrafter"/>
</dbReference>
<dbReference type="InterPro" id="IPR015590">
    <property type="entry name" value="Aldehyde_DH_dom"/>
</dbReference>
<keyword evidence="2 3" id="KW-0560">Oxidoreductase</keyword>
<dbReference type="Gene3D" id="3.40.605.10">
    <property type="entry name" value="Aldehyde Dehydrogenase, Chain A, domain 1"/>
    <property type="match status" value="1"/>
</dbReference>
<proteinExistence type="inferred from homology"/>
<dbReference type="PROSITE" id="PS00687">
    <property type="entry name" value="ALDEHYDE_DEHYDR_GLU"/>
    <property type="match status" value="1"/>
</dbReference>
<protein>
    <recommendedName>
        <fullName evidence="3">Aldehyde dehydrogenase</fullName>
    </recommendedName>
</protein>
<dbReference type="Pfam" id="PF00171">
    <property type="entry name" value="Aldedh"/>
    <property type="match status" value="1"/>
</dbReference>
<keyword evidence="9" id="KW-1185">Reference proteome</keyword>
<name>A0A1G4JIG2_9SACH</name>
<feature type="domain" description="Aldehyde dehydrogenase" evidence="7">
    <location>
        <begin position="39"/>
        <end position="458"/>
    </location>
</feature>
<dbReference type="FunFam" id="3.40.605.10:FF:000004">
    <property type="entry name" value="Aldehyde dehydrogenase"/>
    <property type="match status" value="1"/>
</dbReference>
<evidence type="ECO:0000313" key="8">
    <source>
        <dbReference type="EMBL" id="SCU90045.1"/>
    </source>
</evidence>
<evidence type="ECO:0000256" key="5">
    <source>
        <dbReference type="PROSITE-ProRule" id="PRU10007"/>
    </source>
</evidence>
<feature type="active site" evidence="4 5">
    <location>
        <position position="233"/>
    </location>
</feature>
<evidence type="ECO:0000256" key="3">
    <source>
        <dbReference type="PIRNR" id="PIRNR036492"/>
    </source>
</evidence>
<evidence type="ECO:0000256" key="1">
    <source>
        <dbReference type="ARBA" id="ARBA00009986"/>
    </source>
</evidence>
<accession>A0A1G4JIG2</accession>
<sequence length="531" mass="59332">MSEASSLQYTPLQEIDSIVAHSKECYHERQVHLSQTKNPRATDLKLRLKELQSLYFGLKDHEDEIVEALKQDFNRSRFETFVIELIPLYNNILHVIDNLPKRIQPQKIAESGRMFKLSSVNVEQISLGSVLVISPFNYPVLLSLDPIAAAIACGNSVVWKPSEMTPATAAVLEKILVSSVSSSWIKVVQGAVQETSQLIKNPNFDKIFYTGSTRVGRIVAQEAAKNLIPVTLELGGKSPVFITEHLSPSNLKKALKRTFFGAFSNSGQTCVSSDYMLVHESKLKQVKELTAEVLDEFWPQLHSESDVTSMINDAAYEKTIEKLDATKGNKIQPSNKSANLPPRFIPPTVIFDVEWQDSLMKGENFSPVLAVITYRDLDNVIEEVIKNHRNPLALYVFSQDQQEINQILTMVKSGGCIINDTMIHVAASDAPFGGIRESGHGSYHGKWSFAAFSHERTVIKQPFWTDFINNVRNPPYTSNKLSLAQATIEVKPSFRRDGARATLSGKYVMMAVLAALVAITGSKIFQKWFIT</sequence>
<dbReference type="InterPro" id="IPR016161">
    <property type="entry name" value="Ald_DH/histidinol_DH"/>
</dbReference>
<comment type="similarity">
    <text evidence="1 3 6">Belongs to the aldehyde dehydrogenase family.</text>
</comment>
<dbReference type="AlphaFoldDB" id="A0A1G4JIG2"/>
<dbReference type="InterPro" id="IPR012394">
    <property type="entry name" value="Aldehyde_DH_NAD(P)"/>
</dbReference>
<dbReference type="InterPro" id="IPR016163">
    <property type="entry name" value="Ald_DH_C"/>
</dbReference>
<dbReference type="SUPFAM" id="SSF53720">
    <property type="entry name" value="ALDH-like"/>
    <property type="match status" value="1"/>
</dbReference>
<dbReference type="OrthoDB" id="440325at2759"/>